<evidence type="ECO:0008006" key="3">
    <source>
        <dbReference type="Google" id="ProtNLM"/>
    </source>
</evidence>
<name>A0A1I0TSN8_9SPHI</name>
<dbReference type="InterPro" id="IPR025506">
    <property type="entry name" value="Abi_alpha"/>
</dbReference>
<reference evidence="2" key="1">
    <citation type="submission" date="2016-10" db="EMBL/GenBank/DDBJ databases">
        <authorList>
            <person name="Varghese N."/>
            <person name="Submissions S."/>
        </authorList>
    </citation>
    <scope>NUCLEOTIDE SEQUENCE [LARGE SCALE GENOMIC DNA]</scope>
    <source>
        <strain evidence="2">DSM 18130</strain>
    </source>
</reference>
<dbReference type="RefSeq" id="WP_090985711.1">
    <property type="nucleotide sequence ID" value="NZ_FOJM01000014.1"/>
</dbReference>
<evidence type="ECO:0000313" key="1">
    <source>
        <dbReference type="EMBL" id="SFA54841.1"/>
    </source>
</evidence>
<proteinExistence type="predicted"/>
<evidence type="ECO:0000313" key="2">
    <source>
        <dbReference type="Proteomes" id="UP000198836"/>
    </source>
</evidence>
<dbReference type="EMBL" id="FOJM01000014">
    <property type="protein sequence ID" value="SFA54841.1"/>
    <property type="molecule type" value="Genomic_DNA"/>
</dbReference>
<dbReference type="Gene3D" id="3.30.110.190">
    <property type="match status" value="1"/>
</dbReference>
<gene>
    <name evidence="1" type="ORF">SAMN04488511_11424</name>
</gene>
<dbReference type="Proteomes" id="UP000198836">
    <property type="component" value="Unassembled WGS sequence"/>
</dbReference>
<dbReference type="AlphaFoldDB" id="A0A1I0TSN8"/>
<organism evidence="1 2">
    <name type="scientific">Pedobacter suwonensis</name>
    <dbReference type="NCBI Taxonomy" id="332999"/>
    <lineage>
        <taxon>Bacteria</taxon>
        <taxon>Pseudomonadati</taxon>
        <taxon>Bacteroidota</taxon>
        <taxon>Sphingobacteriia</taxon>
        <taxon>Sphingobacteriales</taxon>
        <taxon>Sphingobacteriaceae</taxon>
        <taxon>Pedobacter</taxon>
    </lineage>
</organism>
<keyword evidence="2" id="KW-1185">Reference proteome</keyword>
<dbReference type="Pfam" id="PF14337">
    <property type="entry name" value="Abi_alpha"/>
    <property type="match status" value="1"/>
</dbReference>
<accession>A0A1I0TSN8</accession>
<protein>
    <recommendedName>
        <fullName evidence="3">DUF4393 domain-containing protein</fullName>
    </recommendedName>
</protein>
<dbReference type="OrthoDB" id="1347735at2"/>
<sequence length="246" mass="28353">MMDVEKLGNIIGAETLKKIYEDSASESLKETSKLGVDIIKTLRLFTLPLQLAATAQDRLTAYLDRVRKNVPKEKQVQAPASLAGPIIERLKYLEEENYLTDLYLNLLSRAIDKERINEAHPAFFYLIDQLSPDEAYFLFKINYKEIKLTREHNFNEVGWPCDHRITKNDFNLSELDFPENFEMYVSHLEKLGLIDWTVVDSEYPVNSDQVQTGLIRKGKIHLTEFGKLFAKACIPEKGFLMSKSKS</sequence>